<gene>
    <name evidence="2" type="ORF">B5C07_08140</name>
</gene>
<feature type="compositionally biased region" description="Basic and acidic residues" evidence="1">
    <location>
        <begin position="1"/>
        <end position="22"/>
    </location>
</feature>
<dbReference type="Proteomes" id="UP000217473">
    <property type="component" value="Unassembled WGS sequence"/>
</dbReference>
<feature type="region of interest" description="Disordered" evidence="1">
    <location>
        <begin position="1"/>
        <end position="42"/>
    </location>
</feature>
<evidence type="ECO:0008006" key="4">
    <source>
        <dbReference type="Google" id="ProtNLM"/>
    </source>
</evidence>
<dbReference type="EMBL" id="MWUR01000010">
    <property type="protein sequence ID" value="PCF50168.1"/>
    <property type="molecule type" value="Genomic_DNA"/>
</dbReference>
<name>A0AAX0QUA1_9STAP</name>
<feature type="compositionally biased region" description="Low complexity" evidence="1">
    <location>
        <begin position="27"/>
        <end position="37"/>
    </location>
</feature>
<protein>
    <recommendedName>
        <fullName evidence="4">Phage protein</fullName>
    </recommendedName>
</protein>
<reference evidence="2 3" key="1">
    <citation type="journal article" date="2017" name="PLoS ONE">
        <title>Development of a real-time PCR for detection of Staphylococcus pseudintermedius using a novel automated comparison of whole-genome sequences.</title>
        <authorList>
            <person name="Verstappen K.M."/>
            <person name="Huijbregts L."/>
            <person name="Spaninks M."/>
            <person name="Wagenaar J.A."/>
            <person name="Fluit A.C."/>
            <person name="Duim B."/>
        </authorList>
    </citation>
    <scope>NUCLEOTIDE SEQUENCE [LARGE SCALE GENOMIC DNA]</scope>
    <source>
        <strain evidence="2 3">15S02591-1</strain>
    </source>
</reference>
<dbReference type="RefSeq" id="WP_240622714.1">
    <property type="nucleotide sequence ID" value="NZ_LR134263.1"/>
</dbReference>
<proteinExistence type="predicted"/>
<accession>A0AAX0QUA1</accession>
<organism evidence="2 3">
    <name type="scientific">Staphylococcus delphini</name>
    <dbReference type="NCBI Taxonomy" id="53344"/>
    <lineage>
        <taxon>Bacteria</taxon>
        <taxon>Bacillati</taxon>
        <taxon>Bacillota</taxon>
        <taxon>Bacilli</taxon>
        <taxon>Bacillales</taxon>
        <taxon>Staphylococcaceae</taxon>
        <taxon>Staphylococcus</taxon>
        <taxon>Staphylococcus intermedius group</taxon>
    </lineage>
</organism>
<evidence type="ECO:0000313" key="2">
    <source>
        <dbReference type="EMBL" id="PCF50168.1"/>
    </source>
</evidence>
<comment type="caution">
    <text evidence="2">The sequence shown here is derived from an EMBL/GenBank/DDBJ whole genome shotgun (WGS) entry which is preliminary data.</text>
</comment>
<dbReference type="AlphaFoldDB" id="A0AAX0QUA1"/>
<evidence type="ECO:0000256" key="1">
    <source>
        <dbReference type="SAM" id="MobiDB-lite"/>
    </source>
</evidence>
<evidence type="ECO:0000313" key="3">
    <source>
        <dbReference type="Proteomes" id="UP000217473"/>
    </source>
</evidence>
<sequence>MAIRSKKEEEVVEEAKVEEKPVKKAAAKSTAKKTTATARKRTTKPKLDLAQEVLVINMSQASFIYEARKGNGFLELDEYLDSDYMTVEDLQIMKNSNRGIFEKGWLFVDDEEAVEFLGIKKYMDKVLLPEQLDDLFELDTNVLKEELAKFSPSIKENIYQTMKLKYEAGELSNVHVIRAIEESLNVDQTLSVLNG</sequence>